<comment type="similarity">
    <text evidence="1">Belongs to the CRISPR-associated protein Cas6/Cse3/CasE family.</text>
</comment>
<dbReference type="CDD" id="cd21140">
    <property type="entry name" value="Cas6_I-like"/>
    <property type="match status" value="1"/>
</dbReference>
<dbReference type="Gene3D" id="3.30.70.1900">
    <property type="match status" value="1"/>
</dbReference>
<evidence type="ECO:0000256" key="3">
    <source>
        <dbReference type="ARBA" id="ARBA00023118"/>
    </source>
</evidence>
<dbReference type="PANTHER" id="PTHR36984:SF1">
    <property type="entry name" value="CRISPR-ASSOCIATED ENDORIBONUCLEASE CAS6 1"/>
    <property type="match status" value="1"/>
</dbReference>
<evidence type="ECO:0000259" key="4">
    <source>
        <dbReference type="Pfam" id="PF01881"/>
    </source>
</evidence>
<dbReference type="EMBL" id="SMAB01000025">
    <property type="protein sequence ID" value="TCS78785.1"/>
    <property type="molecule type" value="Genomic_DNA"/>
</dbReference>
<proteinExistence type="inferred from homology"/>
<evidence type="ECO:0000313" key="5">
    <source>
        <dbReference type="EMBL" id="TCS78785.1"/>
    </source>
</evidence>
<reference evidence="5 6" key="1">
    <citation type="submission" date="2019-03" db="EMBL/GenBank/DDBJ databases">
        <title>Genomic Encyclopedia of Type Strains, Phase IV (KMG-IV): sequencing the most valuable type-strain genomes for metagenomic binning, comparative biology and taxonomic classification.</title>
        <authorList>
            <person name="Goeker M."/>
        </authorList>
    </citation>
    <scope>NUCLEOTIDE SEQUENCE [LARGE SCALE GENOMIC DNA]</scope>
    <source>
        <strain evidence="5 6">DSM 23802</strain>
    </source>
</reference>
<dbReference type="AlphaFoldDB" id="A0A4R3K7G4"/>
<dbReference type="GO" id="GO:0051607">
    <property type="term" value="P:defense response to virus"/>
    <property type="evidence" value="ECO:0007669"/>
    <property type="project" value="UniProtKB-KW"/>
</dbReference>
<comment type="caution">
    <text evidence="5">The sequence shown here is derived from an EMBL/GenBank/DDBJ whole genome shotgun (WGS) entry which is preliminary data.</text>
</comment>
<keyword evidence="3" id="KW-0051">Antiviral defense</keyword>
<evidence type="ECO:0000313" key="6">
    <source>
        <dbReference type="Proteomes" id="UP000295788"/>
    </source>
</evidence>
<keyword evidence="6" id="KW-1185">Reference proteome</keyword>
<dbReference type="InterPro" id="IPR010156">
    <property type="entry name" value="CRISPR-assoc_prot_Cas6"/>
</dbReference>
<dbReference type="InterPro" id="IPR049435">
    <property type="entry name" value="Cas_Cas6_C"/>
</dbReference>
<name>A0A4R3K7G4_9BACI</name>
<gene>
    <name evidence="5" type="ORF">EDD72_12529</name>
</gene>
<evidence type="ECO:0000256" key="2">
    <source>
        <dbReference type="ARBA" id="ARBA00022884"/>
    </source>
</evidence>
<dbReference type="Pfam" id="PF01881">
    <property type="entry name" value="Cas_Cas6_C"/>
    <property type="match status" value="1"/>
</dbReference>
<dbReference type="GO" id="GO:0003723">
    <property type="term" value="F:RNA binding"/>
    <property type="evidence" value="ECO:0007669"/>
    <property type="project" value="UniProtKB-KW"/>
</dbReference>
<protein>
    <submittedName>
        <fullName evidence="5">CRISPR-associated endoribonuclease Cas6</fullName>
    </submittedName>
</protein>
<keyword evidence="2" id="KW-0694">RNA-binding</keyword>
<dbReference type="NCBIfam" id="TIGR01877">
    <property type="entry name" value="cas_cas6"/>
    <property type="match status" value="1"/>
</dbReference>
<evidence type="ECO:0000256" key="1">
    <source>
        <dbReference type="ARBA" id="ARBA00005937"/>
    </source>
</evidence>
<organism evidence="5 6">
    <name type="scientific">Tepidibacillus fermentans</name>
    <dbReference type="NCBI Taxonomy" id="1281767"/>
    <lineage>
        <taxon>Bacteria</taxon>
        <taxon>Bacillati</taxon>
        <taxon>Bacillota</taxon>
        <taxon>Bacilli</taxon>
        <taxon>Bacillales</taxon>
        <taxon>Bacillaceae</taxon>
        <taxon>Tepidibacillus</taxon>
    </lineage>
</organism>
<dbReference type="GO" id="GO:0016788">
    <property type="term" value="F:hydrolase activity, acting on ester bonds"/>
    <property type="evidence" value="ECO:0007669"/>
    <property type="project" value="InterPro"/>
</dbReference>
<accession>A0A4R3K7G4</accession>
<dbReference type="PANTHER" id="PTHR36984">
    <property type="entry name" value="CRISPR-ASSOCIATED ENDORIBONUCLEASE CAS6 1"/>
    <property type="match status" value="1"/>
</dbReference>
<dbReference type="Proteomes" id="UP000295788">
    <property type="component" value="Unassembled WGS sequence"/>
</dbReference>
<feature type="domain" description="CRISPR associated protein Cas6 C-terminal" evidence="4">
    <location>
        <begin position="1"/>
        <end position="113"/>
    </location>
</feature>
<sequence length="114" mass="13323">MLSPITVYSTYLRENGQKHTMYYTPKDEMFYQLIEENLKKKYEAYTGKTVVGTFTIKPKKIRENDKVVTRFKGFIINAWNGVYELEGNPELINFAYQVGLSNRNSQGFGMFQVI</sequence>